<keyword evidence="4" id="KW-0722">Serine protease inhibitor</keyword>
<dbReference type="PRINTS" id="PR00759">
    <property type="entry name" value="BASICPTASE"/>
</dbReference>
<dbReference type="EMBL" id="WBMW01004679">
    <property type="protein sequence ID" value="NXC47929.1"/>
    <property type="molecule type" value="Genomic_DNA"/>
</dbReference>
<dbReference type="Gene3D" id="4.10.75.10">
    <property type="entry name" value="Elafin-like"/>
    <property type="match status" value="1"/>
</dbReference>
<feature type="domain" description="BPTI/Kunitz inhibitor" evidence="6">
    <location>
        <begin position="30"/>
        <end position="80"/>
    </location>
</feature>
<dbReference type="Pfam" id="PF00014">
    <property type="entry name" value="Kunitz_BPTI"/>
    <property type="match status" value="1"/>
</dbReference>
<keyword evidence="3" id="KW-0646">Protease inhibitor</keyword>
<dbReference type="InterPro" id="IPR008197">
    <property type="entry name" value="WAP_dom"/>
</dbReference>
<dbReference type="SMART" id="SM00131">
    <property type="entry name" value="KU"/>
    <property type="match status" value="1"/>
</dbReference>
<keyword evidence="5" id="KW-1015">Disulfide bond</keyword>
<name>A0A851NZD5_9GALL</name>
<organism evidence="7 8">
    <name type="scientific">Penelope pileata</name>
    <dbReference type="NCBI Taxonomy" id="1118817"/>
    <lineage>
        <taxon>Eukaryota</taxon>
        <taxon>Metazoa</taxon>
        <taxon>Chordata</taxon>
        <taxon>Craniata</taxon>
        <taxon>Vertebrata</taxon>
        <taxon>Euteleostomi</taxon>
        <taxon>Archelosauria</taxon>
        <taxon>Archosauria</taxon>
        <taxon>Dinosauria</taxon>
        <taxon>Saurischia</taxon>
        <taxon>Theropoda</taxon>
        <taxon>Coelurosauria</taxon>
        <taxon>Aves</taxon>
        <taxon>Neognathae</taxon>
        <taxon>Galloanserae</taxon>
        <taxon>Galliformes</taxon>
        <taxon>Cracidae</taxon>
        <taxon>Penelope</taxon>
    </lineage>
</organism>
<dbReference type="AlphaFoldDB" id="A0A851NZD5"/>
<proteinExistence type="predicted"/>
<gene>
    <name evidence="7" type="primary">Eppin</name>
    <name evidence="7" type="ORF">PENPIL_R09466</name>
</gene>
<dbReference type="OrthoDB" id="4473401at2759"/>
<dbReference type="Gene3D" id="4.10.410.10">
    <property type="entry name" value="Pancreatic trypsin inhibitor Kunitz domain"/>
    <property type="match status" value="1"/>
</dbReference>
<evidence type="ECO:0000256" key="3">
    <source>
        <dbReference type="ARBA" id="ARBA00022690"/>
    </source>
</evidence>
<feature type="non-terminal residue" evidence="7">
    <location>
        <position position="80"/>
    </location>
</feature>
<evidence type="ECO:0000313" key="7">
    <source>
        <dbReference type="EMBL" id="NXC47929.1"/>
    </source>
</evidence>
<evidence type="ECO:0000259" key="6">
    <source>
        <dbReference type="PROSITE" id="PS50279"/>
    </source>
</evidence>
<evidence type="ECO:0000256" key="1">
    <source>
        <dbReference type="ARBA" id="ARBA00004613"/>
    </source>
</evidence>
<keyword evidence="8" id="KW-1185">Reference proteome</keyword>
<dbReference type="InterPro" id="IPR036880">
    <property type="entry name" value="Kunitz_BPTI_sf"/>
</dbReference>
<dbReference type="InterPro" id="IPR036645">
    <property type="entry name" value="Elafin-like_sf"/>
</dbReference>
<evidence type="ECO:0000256" key="2">
    <source>
        <dbReference type="ARBA" id="ARBA00022525"/>
    </source>
</evidence>
<dbReference type="SUPFAM" id="SSF57256">
    <property type="entry name" value="Elafin-like"/>
    <property type="match status" value="1"/>
</dbReference>
<dbReference type="CDD" id="cd00109">
    <property type="entry name" value="Kunitz-type"/>
    <property type="match status" value="1"/>
</dbReference>
<dbReference type="Proteomes" id="UP000613066">
    <property type="component" value="Unassembled WGS sequence"/>
</dbReference>
<protein>
    <submittedName>
        <fullName evidence="7">EPPI protein</fullName>
    </submittedName>
</protein>
<dbReference type="GO" id="GO:0004867">
    <property type="term" value="F:serine-type endopeptidase inhibitor activity"/>
    <property type="evidence" value="ECO:0007669"/>
    <property type="project" value="UniProtKB-KW"/>
</dbReference>
<evidence type="ECO:0000256" key="4">
    <source>
        <dbReference type="ARBA" id="ARBA00022900"/>
    </source>
</evidence>
<evidence type="ECO:0000256" key="5">
    <source>
        <dbReference type="ARBA" id="ARBA00023157"/>
    </source>
</evidence>
<reference evidence="7" key="1">
    <citation type="submission" date="2019-09" db="EMBL/GenBank/DDBJ databases">
        <title>Bird 10,000 Genomes (B10K) Project - Family phase.</title>
        <authorList>
            <person name="Zhang G."/>
        </authorList>
    </citation>
    <scope>NUCLEOTIDE SEQUENCE</scope>
    <source>
        <strain evidence="7">B10K-DU-001-08</strain>
        <tissue evidence="7">Muscle</tissue>
    </source>
</reference>
<dbReference type="InterPro" id="IPR002223">
    <property type="entry name" value="Kunitz_BPTI"/>
</dbReference>
<dbReference type="Pfam" id="PF00095">
    <property type="entry name" value="WAP"/>
    <property type="match status" value="1"/>
</dbReference>
<evidence type="ECO:0000313" key="8">
    <source>
        <dbReference type="Proteomes" id="UP000613066"/>
    </source>
</evidence>
<dbReference type="GO" id="GO:0005576">
    <property type="term" value="C:extracellular region"/>
    <property type="evidence" value="ECO:0007669"/>
    <property type="project" value="UniProtKB-SubCell"/>
</dbReference>
<dbReference type="SUPFAM" id="SSF57362">
    <property type="entry name" value="BPTI-like"/>
    <property type="match status" value="1"/>
</dbReference>
<feature type="non-terminal residue" evidence="7">
    <location>
        <position position="1"/>
    </location>
</feature>
<dbReference type="PANTHER" id="PTHR46751:SF1">
    <property type="entry name" value="WAP FOUR-DISULFIDE CORE DOMAIN PROTEIN 6A"/>
    <property type="match status" value="1"/>
</dbReference>
<dbReference type="PROSITE" id="PS50279">
    <property type="entry name" value="BPTI_KUNITZ_2"/>
    <property type="match status" value="1"/>
</dbReference>
<sequence length="80" mass="8656">CTNDSACPSWHKCCPHKCQLRCMPPAEDICHLPAAPGPCSGRELRFFYNVTSARCEAFPYGGCGGNANNFGTRAACRRAC</sequence>
<dbReference type="InterPro" id="IPR020901">
    <property type="entry name" value="Prtase_inh_Kunz-CS"/>
</dbReference>
<comment type="caution">
    <text evidence="7">The sequence shown here is derived from an EMBL/GenBank/DDBJ whole genome shotgun (WGS) entry which is preliminary data.</text>
</comment>
<dbReference type="InterPro" id="IPR051388">
    <property type="entry name" value="Serpin_venom_toxin"/>
</dbReference>
<keyword evidence="2" id="KW-0964">Secreted</keyword>
<comment type="subcellular location">
    <subcellularLocation>
        <location evidence="1">Secreted</location>
    </subcellularLocation>
</comment>
<dbReference type="PANTHER" id="PTHR46751">
    <property type="entry name" value="EPPIN"/>
    <property type="match status" value="1"/>
</dbReference>
<dbReference type="FunFam" id="4.10.410.10:FF:000011">
    <property type="entry name" value="Tissue factor pathway inhibitor"/>
    <property type="match status" value="1"/>
</dbReference>
<accession>A0A851NZD5</accession>
<dbReference type="PROSITE" id="PS00280">
    <property type="entry name" value="BPTI_KUNITZ_1"/>
    <property type="match status" value="1"/>
</dbReference>